<organism evidence="12 13">
    <name type="scientific">Caulobacter henricii</name>
    <dbReference type="NCBI Taxonomy" id="69395"/>
    <lineage>
        <taxon>Bacteria</taxon>
        <taxon>Pseudomonadati</taxon>
        <taxon>Pseudomonadota</taxon>
        <taxon>Alphaproteobacteria</taxon>
        <taxon>Caulobacterales</taxon>
        <taxon>Caulobacteraceae</taxon>
        <taxon>Caulobacter</taxon>
    </lineage>
</organism>
<evidence type="ECO:0000256" key="2">
    <source>
        <dbReference type="ARBA" id="ARBA00022448"/>
    </source>
</evidence>
<evidence type="ECO:0000313" key="12">
    <source>
        <dbReference type="EMBL" id="ALL12511.1"/>
    </source>
</evidence>
<keyword evidence="6 8" id="KW-0472">Membrane</keyword>
<keyword evidence="4 8" id="KW-0812">Transmembrane</keyword>
<keyword evidence="5 9" id="KW-0798">TonB box</keyword>
<feature type="domain" description="TonB-dependent receptor-like beta-barrel" evidence="10">
    <location>
        <begin position="406"/>
        <end position="927"/>
    </location>
</feature>
<dbReference type="Pfam" id="PF00593">
    <property type="entry name" value="TonB_dep_Rec_b-barrel"/>
    <property type="match status" value="1"/>
</dbReference>
<dbReference type="Gene3D" id="2.40.170.20">
    <property type="entry name" value="TonB-dependent receptor, beta-barrel domain"/>
    <property type="match status" value="1"/>
</dbReference>
<dbReference type="SUPFAM" id="SSF56935">
    <property type="entry name" value="Porins"/>
    <property type="match status" value="1"/>
</dbReference>
<evidence type="ECO:0000313" key="13">
    <source>
        <dbReference type="Proteomes" id="UP000056905"/>
    </source>
</evidence>
<dbReference type="InterPro" id="IPR012910">
    <property type="entry name" value="Plug_dom"/>
</dbReference>
<name>A0A0P0NWV9_9CAUL</name>
<dbReference type="OrthoDB" id="5476657at2"/>
<sequence length="962" mass="103847">MITAGHAYAQQAPAPASTEVDAVVVTGFRASLANALNVKKNSNLIIESVTAEDMGKFPDQNISESLQRLPGVQIDRENGQGTKVRIRGLDQNVTLLNGDTFLSGLEAFRLGEGNAKQTNSLEGIPSDLLAGVDVIKSPRADVIEGGLGGTVNLKTRNALDLRNDTTLSADLRYNQGSFKGKAKPQVSVVLGHKFSDNFGLLGSFSWDQTNVDTEILSGENRGNWAFKSRNTANGNTQVASGTANVWSPEYRYTNNRHQERERTAFSLNADLRVSDSLSVQADWFHSDLKIFTGEHSLKWAYANENATYNTQGLVINDGILQSGNVTANSSEGDTFAKDAEAKTDNFQVVANWDNGGPLTGKVRAAVSKSDYASNSGQVDTRYTQYGVRNGLSGFAPNATAPLVATYGFTNGAYPTFTPSAALATAMATPTSVFFKSHWAFGDKTEIKDTALTGDFKYTPSFAEEAGLVFSFGARYSDRKIDSTYGRYLADYSAKGELPATAQGTTVGGTFVDWTPLGYFQDGAIGLKKCDIATFGCSRFGNSPAVITPYQTAATNPSRAVTANVNGVTAIFQDYGQMKNPVDWIQSLYPSTKFGFYKDPIESFKISDKTTSSYAMADLGDADDAYHINAGVRIVHTKLVIEASNTPVTPLWWGTDSWNGVLKNPDASRTVREYTDVLPSLSGVFEINDTDKVRASAARVVSSQNLFDLGQGASYNFTRSSNPGPNLDKFLYTNGSGGNPNLDPFRASQFDVAYERYFGPQGLISGGFFYKTVDSFIVSNTYSVSVKDQSVAGSSVGPFSSVVNGQGGTIKGVELQAQYAFDFGFGFTANYTYSDSKSPYSNDYSKSLPIPGVSKSAFNVQGYYEAGPFSSRLSYAWRDKAYLGNFGFGSGNDVHTLGIYNKAYGQLDGQVAFEVTPALKLTLEGSNLTKQDAETYLQFPGLPFRFVGGDRRVSIGARFKLGL</sequence>
<comment type="similarity">
    <text evidence="8 9">Belongs to the TonB-dependent receptor family.</text>
</comment>
<dbReference type="EMBL" id="CP013002">
    <property type="protein sequence ID" value="ALL12511.1"/>
    <property type="molecule type" value="Genomic_DNA"/>
</dbReference>
<dbReference type="InterPro" id="IPR039426">
    <property type="entry name" value="TonB-dep_rcpt-like"/>
</dbReference>
<dbReference type="Proteomes" id="UP000056905">
    <property type="component" value="Chromosome"/>
</dbReference>
<evidence type="ECO:0000256" key="1">
    <source>
        <dbReference type="ARBA" id="ARBA00004571"/>
    </source>
</evidence>
<dbReference type="PANTHER" id="PTHR40980:SF3">
    <property type="entry name" value="TONB-DEPENDENT RECEPTOR-LIKE BETA-BARREL DOMAIN-CONTAINING PROTEIN"/>
    <property type="match status" value="1"/>
</dbReference>
<proteinExistence type="inferred from homology"/>
<dbReference type="STRING" id="69395.AQ619_03600"/>
<reference evidence="12 13" key="1">
    <citation type="submission" date="2015-10" db="EMBL/GenBank/DDBJ databases">
        <title>Conservation of the essential genome among Caulobacter and Brevundimonas species.</title>
        <authorList>
            <person name="Scott D."/>
            <person name="Ely B."/>
        </authorList>
    </citation>
    <scope>NUCLEOTIDE SEQUENCE [LARGE SCALE GENOMIC DNA]</scope>
    <source>
        <strain evidence="12 13">CB4</strain>
    </source>
</reference>
<evidence type="ECO:0000256" key="4">
    <source>
        <dbReference type="ARBA" id="ARBA00022692"/>
    </source>
</evidence>
<dbReference type="GO" id="GO:0009279">
    <property type="term" value="C:cell outer membrane"/>
    <property type="evidence" value="ECO:0007669"/>
    <property type="project" value="UniProtKB-SubCell"/>
</dbReference>
<evidence type="ECO:0000259" key="11">
    <source>
        <dbReference type="Pfam" id="PF07715"/>
    </source>
</evidence>
<comment type="subcellular location">
    <subcellularLocation>
        <location evidence="1 8">Cell outer membrane</location>
        <topology evidence="1 8">Multi-pass membrane protein</topology>
    </subcellularLocation>
</comment>
<dbReference type="InterPro" id="IPR037066">
    <property type="entry name" value="Plug_dom_sf"/>
</dbReference>
<evidence type="ECO:0000256" key="3">
    <source>
        <dbReference type="ARBA" id="ARBA00022452"/>
    </source>
</evidence>
<dbReference type="InterPro" id="IPR000531">
    <property type="entry name" value="Beta-barrel_TonB"/>
</dbReference>
<evidence type="ECO:0000256" key="9">
    <source>
        <dbReference type="RuleBase" id="RU003357"/>
    </source>
</evidence>
<keyword evidence="7 8" id="KW-0998">Cell outer membrane</keyword>
<dbReference type="PANTHER" id="PTHR40980">
    <property type="entry name" value="PLUG DOMAIN-CONTAINING PROTEIN"/>
    <property type="match status" value="1"/>
</dbReference>
<dbReference type="Pfam" id="PF07715">
    <property type="entry name" value="Plug"/>
    <property type="match status" value="1"/>
</dbReference>
<keyword evidence="3 8" id="KW-1134">Transmembrane beta strand</keyword>
<evidence type="ECO:0000256" key="5">
    <source>
        <dbReference type="ARBA" id="ARBA00023077"/>
    </source>
</evidence>
<accession>A0A0P0NWV9</accession>
<protein>
    <submittedName>
        <fullName evidence="12">TonB-dependent receptor</fullName>
    </submittedName>
</protein>
<gene>
    <name evidence="12" type="ORF">AQ619_03600</name>
</gene>
<keyword evidence="2 8" id="KW-0813">Transport</keyword>
<evidence type="ECO:0000256" key="8">
    <source>
        <dbReference type="PROSITE-ProRule" id="PRU01360"/>
    </source>
</evidence>
<evidence type="ECO:0000256" key="6">
    <source>
        <dbReference type="ARBA" id="ARBA00023136"/>
    </source>
</evidence>
<dbReference type="PROSITE" id="PS52016">
    <property type="entry name" value="TONB_DEPENDENT_REC_3"/>
    <property type="match status" value="1"/>
</dbReference>
<feature type="domain" description="TonB-dependent receptor plug" evidence="11">
    <location>
        <begin position="42"/>
        <end position="149"/>
    </location>
</feature>
<keyword evidence="12" id="KW-0675">Receptor</keyword>
<evidence type="ECO:0000259" key="10">
    <source>
        <dbReference type="Pfam" id="PF00593"/>
    </source>
</evidence>
<dbReference type="AlphaFoldDB" id="A0A0P0NWV9"/>
<evidence type="ECO:0000256" key="7">
    <source>
        <dbReference type="ARBA" id="ARBA00023237"/>
    </source>
</evidence>
<dbReference type="InterPro" id="IPR036942">
    <property type="entry name" value="Beta-barrel_TonB_sf"/>
</dbReference>
<dbReference type="NCBIfam" id="TIGR01782">
    <property type="entry name" value="TonB-Xanth-Caul"/>
    <property type="match status" value="1"/>
</dbReference>
<dbReference type="KEGG" id="chq:AQ619_03600"/>
<dbReference type="InterPro" id="IPR010104">
    <property type="entry name" value="TonB_rcpt_bac"/>
</dbReference>
<keyword evidence="13" id="KW-1185">Reference proteome</keyword>
<dbReference type="RefSeq" id="WP_062144366.1">
    <property type="nucleotide sequence ID" value="NZ_CP013002.1"/>
</dbReference>
<dbReference type="Gene3D" id="2.170.130.10">
    <property type="entry name" value="TonB-dependent receptor, plug domain"/>
    <property type="match status" value="1"/>
</dbReference>